<feature type="compositionally biased region" description="Basic residues" evidence="1">
    <location>
        <begin position="138"/>
        <end position="154"/>
    </location>
</feature>
<dbReference type="PANTHER" id="PTHR35323:SF2">
    <property type="entry name" value="SAP DOMAIN-CONTAINING PROTEIN"/>
    <property type="match status" value="1"/>
</dbReference>
<evidence type="ECO:0000259" key="2">
    <source>
        <dbReference type="Pfam" id="PF24766"/>
    </source>
</evidence>
<protein>
    <submittedName>
        <fullName evidence="3">Zinc finger CCCH domain-containing protein 62</fullName>
    </submittedName>
</protein>
<sequence>MGLVIQIKDGNGEVLYPKSSFLLIVQVMSVKEMLFSSHRKFMQSTSLVLDMFDKVKRNGKLLGKRTIAGRIVKESYGAAKQQHTFTVEVLWSKGIKKLPPLFPLLVKGRNLYKLKTFRQRWKNEAERLQVLAEKHKRGAAARLVRSKKKAKKKLSSNGGEGYQKHFHHTKPAQVRRRTTSGKGKRASIKSRAPESSQWHQRLSYPSKVTASNIQLHTDPAHNFYHSPMEFHHGNTPYRFSSHDMCSTPNMMRLPPFRPYADTFVMPPSWHQGRKEERLSHWSTLGCYVLGSESCVVSPCWNSAAPSS</sequence>
<evidence type="ECO:0000256" key="1">
    <source>
        <dbReference type="SAM" id="MobiDB-lite"/>
    </source>
</evidence>
<accession>A0A438FB33</accession>
<proteinExistence type="predicted"/>
<dbReference type="EMBL" id="QGNW01001064">
    <property type="protein sequence ID" value="RVW57179.1"/>
    <property type="molecule type" value="Genomic_DNA"/>
</dbReference>
<dbReference type="Pfam" id="PF24766">
    <property type="entry name" value="DUF7699"/>
    <property type="match status" value="1"/>
</dbReference>
<feature type="domain" description="DUF7699" evidence="2">
    <location>
        <begin position="48"/>
        <end position="121"/>
    </location>
</feature>
<dbReference type="PANTHER" id="PTHR35323">
    <property type="entry name" value="SAP DOMAIN-CONTAINING PROTEIN"/>
    <property type="match status" value="1"/>
</dbReference>
<feature type="compositionally biased region" description="Basic residues" evidence="1">
    <location>
        <begin position="164"/>
        <end position="188"/>
    </location>
</feature>
<evidence type="ECO:0000313" key="3">
    <source>
        <dbReference type="EMBL" id="RVW57179.1"/>
    </source>
</evidence>
<dbReference type="InterPro" id="IPR056116">
    <property type="entry name" value="DUF7699"/>
</dbReference>
<dbReference type="AlphaFoldDB" id="A0A438FB33"/>
<name>A0A438FB33_VITVI</name>
<evidence type="ECO:0000313" key="4">
    <source>
        <dbReference type="Proteomes" id="UP000288805"/>
    </source>
</evidence>
<comment type="caution">
    <text evidence="3">The sequence shown here is derived from an EMBL/GenBank/DDBJ whole genome shotgun (WGS) entry which is preliminary data.</text>
</comment>
<feature type="region of interest" description="Disordered" evidence="1">
    <location>
        <begin position="138"/>
        <end position="201"/>
    </location>
</feature>
<gene>
    <name evidence="3" type="primary">Os10g0391300_3</name>
    <name evidence="3" type="ORF">CK203_101781</name>
</gene>
<reference evidence="3 4" key="1">
    <citation type="journal article" date="2018" name="PLoS Genet.">
        <title>Population sequencing reveals clonal diversity and ancestral inbreeding in the grapevine cultivar Chardonnay.</title>
        <authorList>
            <person name="Roach M.J."/>
            <person name="Johnson D.L."/>
            <person name="Bohlmann J."/>
            <person name="van Vuuren H.J."/>
            <person name="Jones S.J."/>
            <person name="Pretorius I.S."/>
            <person name="Schmidt S.A."/>
            <person name="Borneman A.R."/>
        </authorList>
    </citation>
    <scope>NUCLEOTIDE SEQUENCE [LARGE SCALE GENOMIC DNA]</scope>
    <source>
        <strain evidence="4">cv. Chardonnay</strain>
        <tissue evidence="3">Leaf</tissue>
    </source>
</reference>
<organism evidence="3 4">
    <name type="scientific">Vitis vinifera</name>
    <name type="common">Grape</name>
    <dbReference type="NCBI Taxonomy" id="29760"/>
    <lineage>
        <taxon>Eukaryota</taxon>
        <taxon>Viridiplantae</taxon>
        <taxon>Streptophyta</taxon>
        <taxon>Embryophyta</taxon>
        <taxon>Tracheophyta</taxon>
        <taxon>Spermatophyta</taxon>
        <taxon>Magnoliopsida</taxon>
        <taxon>eudicotyledons</taxon>
        <taxon>Gunneridae</taxon>
        <taxon>Pentapetalae</taxon>
        <taxon>rosids</taxon>
        <taxon>Vitales</taxon>
        <taxon>Vitaceae</taxon>
        <taxon>Viteae</taxon>
        <taxon>Vitis</taxon>
    </lineage>
</organism>
<dbReference type="Proteomes" id="UP000288805">
    <property type="component" value="Unassembled WGS sequence"/>
</dbReference>